<dbReference type="Pfam" id="PF00069">
    <property type="entry name" value="Pkinase"/>
    <property type="match status" value="1"/>
</dbReference>
<reference evidence="10 11" key="1">
    <citation type="submission" date="2011-08" db="EMBL/GenBank/DDBJ databases">
        <authorList>
            <person name="Liu Z.J."/>
            <person name="Shi F.L."/>
            <person name="Lu J.Q."/>
            <person name="Li M."/>
            <person name="Wang Z.L."/>
        </authorList>
    </citation>
    <scope>NUCLEOTIDE SEQUENCE [LARGE SCALE GENOMIC DNA]</scope>
    <source>
        <strain evidence="10 11">USNM 41457</strain>
    </source>
</reference>
<proteinExistence type="inferred from homology"/>
<feature type="region of interest" description="Disordered" evidence="8">
    <location>
        <begin position="126"/>
        <end position="162"/>
    </location>
</feature>
<feature type="compositionally biased region" description="Basic and acidic residues" evidence="8">
    <location>
        <begin position="562"/>
        <end position="582"/>
    </location>
</feature>
<dbReference type="InterPro" id="IPR011009">
    <property type="entry name" value="Kinase-like_dom_sf"/>
</dbReference>
<evidence type="ECO:0000313" key="10">
    <source>
        <dbReference type="EMBL" id="EJW04130.1"/>
    </source>
</evidence>
<feature type="domain" description="Protein kinase" evidence="9">
    <location>
        <begin position="710"/>
        <end position="968"/>
    </location>
</feature>
<protein>
    <submittedName>
        <fullName evidence="10">CAMK/CAMKL/KIN1 protein kinase</fullName>
    </submittedName>
</protein>
<dbReference type="InParanoid" id="J9DNL9"/>
<feature type="binding site" evidence="7">
    <location>
        <position position="739"/>
    </location>
    <ligand>
        <name>ATP</name>
        <dbReference type="ChEBI" id="CHEBI:30616"/>
    </ligand>
</feature>
<feature type="compositionally biased region" description="Low complexity" evidence="8">
    <location>
        <begin position="588"/>
        <end position="608"/>
    </location>
</feature>
<dbReference type="OrthoDB" id="193931at2759"/>
<dbReference type="FunFam" id="1.10.510.10:FF:000571">
    <property type="entry name" value="Maternal embryonic leucine zipper kinase"/>
    <property type="match status" value="1"/>
</dbReference>
<dbReference type="STRING" id="1003232.J9DNL9"/>
<keyword evidence="6 7" id="KW-0067">ATP-binding</keyword>
<dbReference type="PROSITE" id="PS00108">
    <property type="entry name" value="PROTEIN_KINASE_ST"/>
    <property type="match status" value="1"/>
</dbReference>
<dbReference type="AlphaFoldDB" id="J9DNL9"/>
<dbReference type="HOGENOM" id="CLU_265643_0_0_1"/>
<dbReference type="PROSITE" id="PS00107">
    <property type="entry name" value="PROTEIN_KINASE_ATP"/>
    <property type="match status" value="1"/>
</dbReference>
<feature type="compositionally biased region" description="Basic and acidic residues" evidence="8">
    <location>
        <begin position="126"/>
        <end position="148"/>
    </location>
</feature>
<evidence type="ECO:0000256" key="4">
    <source>
        <dbReference type="ARBA" id="ARBA00022741"/>
    </source>
</evidence>
<feature type="compositionally biased region" description="Polar residues" evidence="8">
    <location>
        <begin position="149"/>
        <end position="162"/>
    </location>
</feature>
<keyword evidence="2" id="KW-0723">Serine/threonine-protein kinase</keyword>
<dbReference type="Proteomes" id="UP000003163">
    <property type="component" value="Unassembled WGS sequence"/>
</dbReference>
<dbReference type="Gene3D" id="1.10.510.10">
    <property type="entry name" value="Transferase(Phosphotransferase) domain 1"/>
    <property type="match status" value="1"/>
</dbReference>
<sequence length="1252" mass="144496">MTDDTANTSPKKMDSATFQVKAEIEKFMGNKRDVDRIEVDDIFPLIKNLDISDKKNQEKCDTIGLRRIDQIDKNFLCDSIVTKQAYLEIFAKKNFCSNILNSEKIHNSDKSENFFGLNLSDKQKMKDRKDSEKIHLNNDSKSEQETEAKQSNGNVKSIENQKMQSTNYLSKLRESIQAKKIEKHTDDSIFESGVLISKKEISKKGKNLCSEKKNPDIKEVKNVCDASEKNVVFKEKNILEIADQTNKLENYDTDLVDLISCDNKNNGFVQKKTSAENIINHEEKCDLHFLSSRKKLKSEIDLMKNEVKKVFSDNLYTNICIPLTNKNNVRKDLLCNYIDSKYKTISSFDMSINSKEITDVFLRSSEQKTEEKNSKKCKETLKHIHGDLKSSMDRSTFKNSISVRKCIENTKISDENILTEHISNIKKSQKKLNKKIPLFLLTNFAKKLTIPAMVCGNDVFEPNSLGFENFSAANYISMSDGLDYDETLVQIGQKDKKIFDYNHNFRKYFSGSSISENGIDKFNDQLDGTDIISYKAGKKPFNEKINLEKNIENKNISFSDKKYECDNTNDRTNDAQRSRDDESAATCNGNTNYSHNNSDNFNRNLLNSTRSNFSEGNNSSNLRRKHHILKKPFDKSHSSVEDEESSKKYKHEKMVADKLNVNNSQIARFSTSENSDATCSGEYNEKNILGVESAYINEENFQKTKMLGNFLVEKALGSGASASVKQGVCTKTGEIVAVKIVKREISQKETEAARKKREDRIYREVIISSLLCHPHIARLKNFYYNENFFYLVFEYIRGSQLLDVVISRKILKEKDARRYFRQILSAISYVHSNNIVHRDLKIENIIVDDQDNIKILDFGLSNFYDTRRFMKTFCGSLYFAAPELLCGKEYIGPEVDVWSLGVILYVFLLGNVPFDDKEPAALHAKIKKGKFKFTRPISEDAKNLVKSMICVDPTKRYSLQKVIESKWVNATYSTKIDNFLSPRKPLHYVHSGLVTTLSKVFESQFPNMPSEIAKGIVTNEGVEKPTIEMLWSDNPCLSLYYLLLENFSLTGNEDWISHKNTDIRAFIEELSSISNKPDQRAIVLHCFVNFLFVKERRNIFSKYFFGSVFEKQYQPKKLKSENENQKKIEKIVRVLSESDNQDLNWNSKKPKIKTSIFKGFFKGIFFNKIKTPCELRRILEHHCSDKNIFYDAHERHYVCTYGIDNSYCLFKISLYVNKLFNVFFLSITRLSGNKNVFEKIIEDFKTLSSNFK</sequence>
<reference evidence="11" key="2">
    <citation type="submission" date="2015-07" db="EMBL/GenBank/DDBJ databases">
        <title>Contrasting host-pathogen interactions and genome evolution in two generalist and specialist microsporidian pathogens of mosquitoes.</title>
        <authorList>
            <consortium name="The Broad Institute Genomics Platform"/>
            <consortium name="The Broad Institute Genome Sequencing Center for Infectious Disease"/>
            <person name="Cuomo C.A."/>
            <person name="Sanscrainte N.D."/>
            <person name="Goldberg J.M."/>
            <person name="Heiman D."/>
            <person name="Young S."/>
            <person name="Zeng Q."/>
            <person name="Becnel J.J."/>
            <person name="Birren B.W."/>
        </authorList>
    </citation>
    <scope>NUCLEOTIDE SEQUENCE [LARGE SCALE GENOMIC DNA]</scope>
    <source>
        <strain evidence="11">USNM 41457</strain>
    </source>
</reference>
<dbReference type="VEuPathDB" id="MicrosporidiaDB:EDEG_01566"/>
<dbReference type="GO" id="GO:0035556">
    <property type="term" value="P:intracellular signal transduction"/>
    <property type="evidence" value="ECO:0007669"/>
    <property type="project" value="TreeGrafter"/>
</dbReference>
<keyword evidence="11" id="KW-1185">Reference proteome</keyword>
<dbReference type="PANTHER" id="PTHR24346:SF82">
    <property type="entry name" value="KP78A-RELATED"/>
    <property type="match status" value="1"/>
</dbReference>
<name>J9DNL9_EDHAE</name>
<gene>
    <name evidence="10" type="ORF">EDEG_01566</name>
</gene>
<evidence type="ECO:0000256" key="8">
    <source>
        <dbReference type="SAM" id="MobiDB-lite"/>
    </source>
</evidence>
<keyword evidence="4 7" id="KW-0547">Nucleotide-binding</keyword>
<evidence type="ECO:0000259" key="9">
    <source>
        <dbReference type="PROSITE" id="PS50011"/>
    </source>
</evidence>
<feature type="region of interest" description="Disordered" evidence="8">
    <location>
        <begin position="562"/>
        <end position="624"/>
    </location>
</feature>
<organism evidence="10 11">
    <name type="scientific">Edhazardia aedis (strain USNM 41457)</name>
    <name type="common">Microsporidian parasite</name>
    <dbReference type="NCBI Taxonomy" id="1003232"/>
    <lineage>
        <taxon>Eukaryota</taxon>
        <taxon>Fungi</taxon>
        <taxon>Fungi incertae sedis</taxon>
        <taxon>Microsporidia</taxon>
        <taxon>Edhazardia</taxon>
    </lineage>
</organism>
<evidence type="ECO:0000256" key="2">
    <source>
        <dbReference type="ARBA" id="ARBA00022527"/>
    </source>
</evidence>
<accession>J9DNL9</accession>
<dbReference type="EMBL" id="AFBI03000023">
    <property type="protein sequence ID" value="EJW04130.1"/>
    <property type="molecule type" value="Genomic_DNA"/>
</dbReference>
<dbReference type="GO" id="GO:0004674">
    <property type="term" value="F:protein serine/threonine kinase activity"/>
    <property type="evidence" value="ECO:0007669"/>
    <property type="project" value="UniProtKB-KW"/>
</dbReference>
<feature type="compositionally biased region" description="Polar residues" evidence="8">
    <location>
        <begin position="609"/>
        <end position="621"/>
    </location>
</feature>
<dbReference type="GO" id="GO:0000226">
    <property type="term" value="P:microtubule cytoskeleton organization"/>
    <property type="evidence" value="ECO:0007669"/>
    <property type="project" value="TreeGrafter"/>
</dbReference>
<dbReference type="PROSITE" id="PS50011">
    <property type="entry name" value="PROTEIN_KINASE_DOM"/>
    <property type="match status" value="1"/>
</dbReference>
<dbReference type="InterPro" id="IPR008271">
    <property type="entry name" value="Ser/Thr_kinase_AS"/>
</dbReference>
<dbReference type="InterPro" id="IPR017441">
    <property type="entry name" value="Protein_kinase_ATP_BS"/>
</dbReference>
<comment type="caution">
    <text evidence="10">The sequence shown here is derived from an EMBL/GenBank/DDBJ whole genome shotgun (WGS) entry which is preliminary data.</text>
</comment>
<evidence type="ECO:0000256" key="3">
    <source>
        <dbReference type="ARBA" id="ARBA00022679"/>
    </source>
</evidence>
<evidence type="ECO:0000313" key="11">
    <source>
        <dbReference type="Proteomes" id="UP000003163"/>
    </source>
</evidence>
<evidence type="ECO:0000256" key="1">
    <source>
        <dbReference type="ARBA" id="ARBA00010791"/>
    </source>
</evidence>
<dbReference type="InterPro" id="IPR000719">
    <property type="entry name" value="Prot_kinase_dom"/>
</dbReference>
<evidence type="ECO:0000256" key="6">
    <source>
        <dbReference type="ARBA" id="ARBA00022840"/>
    </source>
</evidence>
<dbReference type="SMART" id="SM00220">
    <property type="entry name" value="S_TKc"/>
    <property type="match status" value="1"/>
</dbReference>
<dbReference type="PANTHER" id="PTHR24346">
    <property type="entry name" value="MAP/MICROTUBULE AFFINITY-REGULATING KINASE"/>
    <property type="match status" value="1"/>
</dbReference>
<evidence type="ECO:0000256" key="7">
    <source>
        <dbReference type="PROSITE-ProRule" id="PRU10141"/>
    </source>
</evidence>
<evidence type="ECO:0000256" key="5">
    <source>
        <dbReference type="ARBA" id="ARBA00022777"/>
    </source>
</evidence>
<comment type="similarity">
    <text evidence="1">Belongs to the protein kinase superfamily. CAMK Ser/Thr protein kinase family. NIM1 subfamily.</text>
</comment>
<dbReference type="GO" id="GO:0005524">
    <property type="term" value="F:ATP binding"/>
    <property type="evidence" value="ECO:0007669"/>
    <property type="project" value="UniProtKB-UniRule"/>
</dbReference>
<dbReference type="GO" id="GO:0005737">
    <property type="term" value="C:cytoplasm"/>
    <property type="evidence" value="ECO:0007669"/>
    <property type="project" value="TreeGrafter"/>
</dbReference>
<keyword evidence="5 10" id="KW-0418">Kinase</keyword>
<keyword evidence="3" id="KW-0808">Transferase</keyword>
<dbReference type="SUPFAM" id="SSF56112">
    <property type="entry name" value="Protein kinase-like (PK-like)"/>
    <property type="match status" value="1"/>
</dbReference>